<evidence type="ECO:0000259" key="1">
    <source>
        <dbReference type="Pfam" id="PF00248"/>
    </source>
</evidence>
<dbReference type="Proteomes" id="UP000305848">
    <property type="component" value="Unassembled WGS sequence"/>
</dbReference>
<accession>A0A4U3L111</accession>
<dbReference type="PANTHER" id="PTHR42686">
    <property type="entry name" value="GH17980P-RELATED"/>
    <property type="match status" value="1"/>
</dbReference>
<evidence type="ECO:0000313" key="2">
    <source>
        <dbReference type="EMBL" id="TKK67127.1"/>
    </source>
</evidence>
<reference evidence="2 3" key="1">
    <citation type="submission" date="2019-05" db="EMBL/GenBank/DDBJ databases">
        <title>Panacibacter sp. strain 17mud1-8 Genome sequencing and assembly.</title>
        <authorList>
            <person name="Chhetri G."/>
        </authorList>
    </citation>
    <scope>NUCLEOTIDE SEQUENCE [LARGE SCALE GENOMIC DNA]</scope>
    <source>
        <strain evidence="2 3">17mud1-8</strain>
    </source>
</reference>
<dbReference type="GO" id="GO:0005829">
    <property type="term" value="C:cytosol"/>
    <property type="evidence" value="ECO:0007669"/>
    <property type="project" value="TreeGrafter"/>
</dbReference>
<protein>
    <submittedName>
        <fullName evidence="2">Aldo/keto reductase</fullName>
    </submittedName>
</protein>
<dbReference type="InterPro" id="IPR023210">
    <property type="entry name" value="NADP_OxRdtase_dom"/>
</dbReference>
<dbReference type="EMBL" id="SZQL01000012">
    <property type="protein sequence ID" value="TKK67127.1"/>
    <property type="molecule type" value="Genomic_DNA"/>
</dbReference>
<dbReference type="SUPFAM" id="SSF51430">
    <property type="entry name" value="NAD(P)-linked oxidoreductase"/>
    <property type="match status" value="1"/>
</dbReference>
<dbReference type="Gene3D" id="3.20.20.100">
    <property type="entry name" value="NADP-dependent oxidoreductase domain"/>
    <property type="match status" value="1"/>
</dbReference>
<dbReference type="Pfam" id="PF00248">
    <property type="entry name" value="Aldo_ket_red"/>
    <property type="match status" value="1"/>
</dbReference>
<comment type="caution">
    <text evidence="2">The sequence shown here is derived from an EMBL/GenBank/DDBJ whole genome shotgun (WGS) entry which is preliminary data.</text>
</comment>
<dbReference type="PANTHER" id="PTHR42686:SF1">
    <property type="entry name" value="GH17980P-RELATED"/>
    <property type="match status" value="1"/>
</dbReference>
<organism evidence="2 3">
    <name type="scientific">Ilyomonas limi</name>
    <dbReference type="NCBI Taxonomy" id="2575867"/>
    <lineage>
        <taxon>Bacteria</taxon>
        <taxon>Pseudomonadati</taxon>
        <taxon>Bacteroidota</taxon>
        <taxon>Chitinophagia</taxon>
        <taxon>Chitinophagales</taxon>
        <taxon>Chitinophagaceae</taxon>
        <taxon>Ilyomonas</taxon>
    </lineage>
</organism>
<dbReference type="CDD" id="cd19152">
    <property type="entry name" value="AKR_AKR15A"/>
    <property type="match status" value="1"/>
</dbReference>
<dbReference type="InterPro" id="IPR036812">
    <property type="entry name" value="NAD(P)_OxRdtase_dom_sf"/>
</dbReference>
<sequence length="350" mass="39150">MSTQNEKPVVINLPPVIFGTSGLGNLFVALDEESKFEIIKEFVRLSKGPVVFDSAGKYGAGLALEVLGKCLKRLNVQPENVIISNKLGWVRTALQTAEPTFEPGVWKDLKYDAVQKISYDGIIECFEQGNELLDGFIPQMVSVHDPDEYIAAATNEQHVQQRYKDILAAYEALYDLKRQGKVQAIGVGAKDWKIIQRITDDVKLDWIMIANSMTIKHHPEELLNFMQALDEKGIIIINSAVFHSGFLIGSNYFDYKLIEPGTPENEALFCWREAFFAVCKAYNISPAAACVQFALHAPGVKSIALSTTNVKRIKENLELADADIPIEFWETLHAKGLIEVNFFNKLQPIS</sequence>
<feature type="domain" description="NADP-dependent oxidoreductase" evidence="1">
    <location>
        <begin position="16"/>
        <end position="334"/>
    </location>
</feature>
<keyword evidence="3" id="KW-1185">Reference proteome</keyword>
<dbReference type="GO" id="GO:0016491">
    <property type="term" value="F:oxidoreductase activity"/>
    <property type="evidence" value="ECO:0007669"/>
    <property type="project" value="InterPro"/>
</dbReference>
<proteinExistence type="predicted"/>
<evidence type="ECO:0000313" key="3">
    <source>
        <dbReference type="Proteomes" id="UP000305848"/>
    </source>
</evidence>
<name>A0A4U3L111_9BACT</name>
<gene>
    <name evidence="2" type="ORF">FC093_14660</name>
</gene>
<dbReference type="RefSeq" id="WP_137262557.1">
    <property type="nucleotide sequence ID" value="NZ_SZQL01000012.1"/>
</dbReference>
<dbReference type="OrthoDB" id="9773828at2"/>
<dbReference type="AlphaFoldDB" id="A0A4U3L111"/>
<dbReference type="InterPro" id="IPR020471">
    <property type="entry name" value="AKR"/>
</dbReference>